<feature type="transmembrane region" description="Helical" evidence="14">
    <location>
        <begin position="867"/>
        <end position="894"/>
    </location>
</feature>
<protein>
    <recommendedName>
        <fullName evidence="13">Lipoyl synthase, mitochondrial</fullName>
        <ecNumber evidence="13">2.8.1.8</ecNumber>
    </recommendedName>
    <alternativeName>
        <fullName evidence="13">Lipoate synthase</fullName>
        <shortName evidence="13">LS</shortName>
        <shortName evidence="13">Lip-syn</shortName>
    </alternativeName>
    <alternativeName>
        <fullName evidence="13">Lipoic acid synthase</fullName>
    </alternativeName>
</protein>
<evidence type="ECO:0000256" key="12">
    <source>
        <dbReference type="ARBA" id="ARBA00047326"/>
    </source>
</evidence>
<dbReference type="InterPro" id="IPR005821">
    <property type="entry name" value="Ion_trans_dom"/>
</dbReference>
<dbReference type="Pfam" id="PF04055">
    <property type="entry name" value="Radical_SAM"/>
    <property type="match status" value="1"/>
</dbReference>
<comment type="caution">
    <text evidence="16">The sequence shown here is derived from an EMBL/GenBank/DDBJ whole genome shotgun (WGS) entry which is preliminary data.</text>
</comment>
<keyword evidence="6 14" id="KW-0812">Transmembrane</keyword>
<dbReference type="SUPFAM" id="SSF102114">
    <property type="entry name" value="Radical SAM enzymes"/>
    <property type="match status" value="1"/>
</dbReference>
<dbReference type="HAMAP" id="MF_00206">
    <property type="entry name" value="Lipoyl_synth"/>
    <property type="match status" value="1"/>
</dbReference>
<dbReference type="SMART" id="SM00729">
    <property type="entry name" value="Elp3"/>
    <property type="match status" value="1"/>
</dbReference>
<evidence type="ECO:0000256" key="1">
    <source>
        <dbReference type="ARBA" id="ARBA00004141"/>
    </source>
</evidence>
<dbReference type="GO" id="GO:0016992">
    <property type="term" value="F:lipoate synthase activity"/>
    <property type="evidence" value="ECO:0007669"/>
    <property type="project" value="UniProtKB-UniRule"/>
</dbReference>
<comment type="cofactor">
    <cofactor evidence="13">
        <name>[4Fe-4S] cluster</name>
        <dbReference type="ChEBI" id="CHEBI:49883"/>
    </cofactor>
    <text evidence="13">Binds 2 [4Fe-4S] clusters per subunit. One cluster is coordinated with 3 cysteines and an exchangeable S-adenosyl-L-methionine.</text>
</comment>
<dbReference type="Pfam" id="PF16881">
    <property type="entry name" value="LIAS_N"/>
    <property type="match status" value="1"/>
</dbReference>
<evidence type="ECO:0000256" key="2">
    <source>
        <dbReference type="ARBA" id="ARBA00004173"/>
    </source>
</evidence>
<dbReference type="InterPro" id="IPR057366">
    <property type="entry name" value="TRPM-like"/>
</dbReference>
<dbReference type="GO" id="GO:0051539">
    <property type="term" value="F:4 iron, 4 sulfur cluster binding"/>
    <property type="evidence" value="ECO:0007669"/>
    <property type="project" value="UniProtKB-UniRule"/>
</dbReference>
<comment type="catalytic activity">
    <reaction evidence="12 13">
        <text>[[Fe-S] cluster scaffold protein carrying a second [4Fe-4S](2+) cluster] + N(6)-octanoyl-L-lysyl-[protein] + 2 oxidized [2Fe-2S]-[ferredoxin] + 2 S-adenosyl-L-methionine + 4 H(+) = [[Fe-S] cluster scaffold protein] + N(6)-[(R)-dihydrolipoyl]-L-lysyl-[protein] + 4 Fe(3+) + 2 hydrogen sulfide + 2 5'-deoxyadenosine + 2 L-methionine + 2 reduced [2Fe-2S]-[ferredoxin]</text>
        <dbReference type="Rhea" id="RHEA:16585"/>
        <dbReference type="Rhea" id="RHEA-COMP:9928"/>
        <dbReference type="Rhea" id="RHEA-COMP:10000"/>
        <dbReference type="Rhea" id="RHEA-COMP:10001"/>
        <dbReference type="Rhea" id="RHEA-COMP:10475"/>
        <dbReference type="Rhea" id="RHEA-COMP:14568"/>
        <dbReference type="Rhea" id="RHEA-COMP:14569"/>
        <dbReference type="ChEBI" id="CHEBI:15378"/>
        <dbReference type="ChEBI" id="CHEBI:17319"/>
        <dbReference type="ChEBI" id="CHEBI:29034"/>
        <dbReference type="ChEBI" id="CHEBI:29919"/>
        <dbReference type="ChEBI" id="CHEBI:33722"/>
        <dbReference type="ChEBI" id="CHEBI:33737"/>
        <dbReference type="ChEBI" id="CHEBI:33738"/>
        <dbReference type="ChEBI" id="CHEBI:57844"/>
        <dbReference type="ChEBI" id="CHEBI:59789"/>
        <dbReference type="ChEBI" id="CHEBI:78809"/>
        <dbReference type="ChEBI" id="CHEBI:83100"/>
        <dbReference type="EC" id="2.8.1.8"/>
    </reaction>
</comment>
<dbReference type="AlphaFoldDB" id="A0A7I8VH53"/>
<evidence type="ECO:0000256" key="13">
    <source>
        <dbReference type="HAMAP-Rule" id="MF_03123"/>
    </source>
</evidence>
<feature type="binding site" evidence="13">
    <location>
        <position position="1016"/>
    </location>
    <ligand>
        <name>[4Fe-4S] cluster</name>
        <dbReference type="ChEBI" id="CHEBI:49883"/>
        <label>2</label>
        <note>4Fe-4S-S-AdoMet</note>
    </ligand>
</feature>
<keyword evidence="10 13" id="KW-0411">Iron-sulfur</keyword>
<reference evidence="16 17" key="1">
    <citation type="submission" date="2020-08" db="EMBL/GenBank/DDBJ databases">
        <authorList>
            <person name="Hejnol A."/>
        </authorList>
    </citation>
    <scope>NUCLEOTIDE SEQUENCE [LARGE SCALE GENOMIC DNA]</scope>
</reference>
<dbReference type="PROSITE" id="PS51918">
    <property type="entry name" value="RADICAL_SAM"/>
    <property type="match status" value="1"/>
</dbReference>
<evidence type="ECO:0000256" key="3">
    <source>
        <dbReference type="ARBA" id="ARBA00022485"/>
    </source>
</evidence>
<gene>
    <name evidence="16" type="ORF">DGYR_LOCUS3572</name>
</gene>
<sequence length="1244" mass="143079">MAFARTINSGGQKYLLNSSIPILNKYRFTSSLSSAQKEKLSNGPGLSDFIEQSSASTQYTENLIKEKGGKRLKLPPWLKTKIPMGKSYNNLKKGLRNVKLATVCEEAKCPNIGECWGGGESKTATATIMVFIELKLIREELKDYLTRFARDYNKEYCIRFFECFCSYEFYEDRHEDFLKFIFGNNYITNDLEISVSETEFFPFHICQYLAKRFTKGILPEVCISLSGSLTDVQVSRVITEFMKKFFSRSVWIFCDGSLPSFESSIIGSEKTKIFCIKNDFKTNLQASFYDLVINCQGNDIEERLREEVEVYLKMTSRLVIHLIIEGRENTNKQLIRAFKSEAYVLVVENSGLIANKIYSIYKEGLKSINLGISDKIKETEEAIKWLLNKDQISFLNDKICSELNQGSSYKFIYKPAVTCEKYLKAVHTATYEDYKESEEKAVWDLLIYAILTHNTKLIKYLITKTSNTVVASLLSSILFKELSKRCQRLSETILAKELLHSSNTFEQLAVDTLSEIYSNSRTKAYEHLVSFVPFDLSKTTSALSLAECADLRSFIEHSAVQTFIQSKWMGGVNQETNRILFFFPFCIFAPFFIHFLDVSDIKQKSESCSNRINAYPLENNIRKKLLAFYTSPIFKLASDFVSFLILLIFYTYIVMFDLDDTVSSIEWITITWVFGLSAEELKQIITAYCHGFTSEIELHDVTKMWPNRIIHLLVVKTHAYKLKEYFKDTWNILDFSMLLLFWLTYTLKVGLATEFWLRFCSGLTLILFYVRLLRFAHVKHNLGPRILAVAVLIRDLMHFLVIFMIFVVSFGISYAALMRNVPKLDSNSTSSISVPFKEGLWRIFGDLHVENLSNDIERMNKYYDSNVSYVIIAWVVCYMIIVNILLINLLIAIFSHTFEKVQQDSKRIWMSQMMGLVREYSMKSYLPPPLNLICFTTTFVMKIFKKLCGINESNKSHENDIYLSPIKSSCNLEQHAAIKAIAKSEEINKIKYLEERIKTLNNTIMGESCTRACRFCSVKTSRRPPPLDPNEPANTAATIAEWELDYIVITSVDRDDLPDGGAAHFARTITEIKKNKPNILVECLTPDFGGNLELVGLVASAGLDVYAHNLETVKHLQKYVRDPRANYDQSMRVLEHAKKAQKGILTKTSLMLGLGETDQQILDVMNDLREIDVDVVTFGQYMQPTKRHLQVQEYVRPEKFNYWEKVGLEMGFAYIASGPLVRSSYKAGEYYIKNVLNKKRAEIM</sequence>
<keyword evidence="11 14" id="KW-0472">Membrane</keyword>
<comment type="subcellular location">
    <subcellularLocation>
        <location evidence="1">Membrane</location>
        <topology evidence="1">Multi-pass membrane protein</topology>
    </subcellularLocation>
    <subcellularLocation>
        <location evidence="2 13">Mitochondrion</location>
    </subcellularLocation>
</comment>
<evidence type="ECO:0000256" key="14">
    <source>
        <dbReference type="SAM" id="Phobius"/>
    </source>
</evidence>
<dbReference type="FunFam" id="3.20.20.70:FF:000036">
    <property type="entry name" value="Lipoyl synthase, mitochondrial"/>
    <property type="match status" value="1"/>
</dbReference>
<comment type="function">
    <text evidence="13">Catalyzes the radical-mediated insertion of two sulfur atoms into the C-6 and C-8 positions of the octanoyl moiety bound to the lipoyl domains of lipoate-dependent enzymes, thereby converting the octanoylated domains into lipoylated derivatives.</text>
</comment>
<dbReference type="NCBIfam" id="NF009544">
    <property type="entry name" value="PRK12928.1"/>
    <property type="match status" value="1"/>
</dbReference>
<dbReference type="GO" id="GO:0005216">
    <property type="term" value="F:monoatomic ion channel activity"/>
    <property type="evidence" value="ECO:0007669"/>
    <property type="project" value="InterPro"/>
</dbReference>
<dbReference type="PANTHER" id="PTHR10949:SF0">
    <property type="entry name" value="LIPOYL SYNTHASE, MITOCHONDRIAL"/>
    <property type="match status" value="1"/>
</dbReference>
<dbReference type="Pfam" id="PF25508">
    <property type="entry name" value="TRPM2"/>
    <property type="match status" value="1"/>
</dbReference>
<feature type="binding site" evidence="13">
    <location>
        <position position="1224"/>
    </location>
    <ligand>
        <name>[4Fe-4S] cluster</name>
        <dbReference type="ChEBI" id="CHEBI:49883"/>
        <label>1</label>
    </ligand>
</feature>
<accession>A0A7I8VH53</accession>
<dbReference type="OrthoDB" id="3231at2759"/>
<dbReference type="PANTHER" id="PTHR10949">
    <property type="entry name" value="LIPOYL SYNTHASE"/>
    <property type="match status" value="1"/>
</dbReference>
<dbReference type="NCBIfam" id="TIGR00510">
    <property type="entry name" value="lipA"/>
    <property type="match status" value="1"/>
</dbReference>
<dbReference type="InterPro" id="IPR058240">
    <property type="entry name" value="rSAM_sf"/>
</dbReference>
<evidence type="ECO:0000256" key="6">
    <source>
        <dbReference type="ARBA" id="ARBA00022692"/>
    </source>
</evidence>
<evidence type="ECO:0000259" key="15">
    <source>
        <dbReference type="PROSITE" id="PS51918"/>
    </source>
</evidence>
<keyword evidence="7 13" id="KW-0479">Metal-binding</keyword>
<dbReference type="Proteomes" id="UP000549394">
    <property type="component" value="Unassembled WGS sequence"/>
</dbReference>
<dbReference type="NCBIfam" id="NF004019">
    <property type="entry name" value="PRK05481.1"/>
    <property type="match status" value="1"/>
</dbReference>
<organism evidence="16 17">
    <name type="scientific">Dimorphilus gyrociliatus</name>
    <dbReference type="NCBI Taxonomy" id="2664684"/>
    <lineage>
        <taxon>Eukaryota</taxon>
        <taxon>Metazoa</taxon>
        <taxon>Spiralia</taxon>
        <taxon>Lophotrochozoa</taxon>
        <taxon>Annelida</taxon>
        <taxon>Polychaeta</taxon>
        <taxon>Polychaeta incertae sedis</taxon>
        <taxon>Dinophilidae</taxon>
        <taxon>Dimorphilus</taxon>
    </lineage>
</organism>
<keyword evidence="13" id="KW-0496">Mitochondrion</keyword>
<dbReference type="Pfam" id="PF00520">
    <property type="entry name" value="Ion_trans"/>
    <property type="match status" value="1"/>
</dbReference>
<comment type="similarity">
    <text evidence="13">Belongs to the radical SAM superfamily. Lipoyl synthase family.</text>
</comment>
<keyword evidence="8 14" id="KW-1133">Transmembrane helix</keyword>
<feature type="binding site" evidence="13">
    <location>
        <position position="1013"/>
    </location>
    <ligand>
        <name>[4Fe-4S] cluster</name>
        <dbReference type="ChEBI" id="CHEBI:49883"/>
        <label>2</label>
        <note>4Fe-4S-S-AdoMet</note>
    </ligand>
</feature>
<dbReference type="InterPro" id="IPR003698">
    <property type="entry name" value="Lipoyl_synth"/>
</dbReference>
<keyword evidence="9 13" id="KW-0408">Iron</keyword>
<evidence type="ECO:0000313" key="16">
    <source>
        <dbReference type="EMBL" id="CAD5114751.1"/>
    </source>
</evidence>
<feature type="domain" description="Radical SAM core" evidence="15">
    <location>
        <begin position="992"/>
        <end position="1213"/>
    </location>
</feature>
<dbReference type="SFLD" id="SFLDS00029">
    <property type="entry name" value="Radical_SAM"/>
    <property type="match status" value="1"/>
</dbReference>
<evidence type="ECO:0000256" key="9">
    <source>
        <dbReference type="ARBA" id="ARBA00023004"/>
    </source>
</evidence>
<feature type="transmembrane region" description="Helical" evidence="14">
    <location>
        <begin position="755"/>
        <end position="776"/>
    </location>
</feature>
<dbReference type="EC" id="2.8.1.8" evidence="13"/>
<comment type="caution">
    <text evidence="13">Lacks conserved residue(s) required for the propagation of feature annotation.</text>
</comment>
<dbReference type="UniPathway" id="UPA00538">
    <property type="reaction ID" value="UER00593"/>
</dbReference>
<keyword evidence="5 13" id="KW-0949">S-adenosyl-L-methionine</keyword>
<evidence type="ECO:0000256" key="4">
    <source>
        <dbReference type="ARBA" id="ARBA00022679"/>
    </source>
</evidence>
<dbReference type="CDD" id="cd01335">
    <property type="entry name" value="Radical_SAM"/>
    <property type="match status" value="1"/>
</dbReference>
<evidence type="ECO:0000256" key="10">
    <source>
        <dbReference type="ARBA" id="ARBA00023014"/>
    </source>
</evidence>
<dbReference type="InterPro" id="IPR031691">
    <property type="entry name" value="LIAS_N"/>
</dbReference>
<feature type="transmembrane region" description="Helical" evidence="14">
    <location>
        <begin position="633"/>
        <end position="653"/>
    </location>
</feature>
<evidence type="ECO:0000313" key="17">
    <source>
        <dbReference type="Proteomes" id="UP000549394"/>
    </source>
</evidence>
<name>A0A7I8VH53_9ANNE</name>
<evidence type="ECO:0000256" key="8">
    <source>
        <dbReference type="ARBA" id="ARBA00022989"/>
    </source>
</evidence>
<dbReference type="EMBL" id="CAJFCJ010000005">
    <property type="protein sequence ID" value="CAD5114751.1"/>
    <property type="molecule type" value="Genomic_DNA"/>
</dbReference>
<dbReference type="Gene3D" id="3.20.20.70">
    <property type="entry name" value="Aldolase class I"/>
    <property type="match status" value="1"/>
</dbReference>
<feature type="transmembrane region" description="Helical" evidence="14">
    <location>
        <begin position="579"/>
        <end position="596"/>
    </location>
</feature>
<feature type="transmembrane region" description="Helical" evidence="14">
    <location>
        <begin position="796"/>
        <end position="817"/>
    </location>
</feature>
<keyword evidence="4 13" id="KW-0808">Transferase</keyword>
<dbReference type="GO" id="GO:0009249">
    <property type="term" value="P:protein lipoylation"/>
    <property type="evidence" value="ECO:0007669"/>
    <property type="project" value="UniProtKB-UniRule"/>
</dbReference>
<feature type="binding site" evidence="13">
    <location>
        <position position="1009"/>
    </location>
    <ligand>
        <name>[4Fe-4S] cluster</name>
        <dbReference type="ChEBI" id="CHEBI:49883"/>
        <label>2</label>
        <note>4Fe-4S-S-AdoMet</note>
    </ligand>
</feature>
<proteinExistence type="inferred from homology"/>
<feature type="transmembrane region" description="Helical" evidence="14">
    <location>
        <begin position="730"/>
        <end position="748"/>
    </location>
</feature>
<dbReference type="InterPro" id="IPR007197">
    <property type="entry name" value="rSAM"/>
</dbReference>
<keyword evidence="17" id="KW-1185">Reference proteome</keyword>
<evidence type="ECO:0000256" key="11">
    <source>
        <dbReference type="ARBA" id="ARBA00023136"/>
    </source>
</evidence>
<dbReference type="InterPro" id="IPR006638">
    <property type="entry name" value="Elp3/MiaA/NifB-like_rSAM"/>
</dbReference>
<keyword evidence="3 13" id="KW-0004">4Fe-4S</keyword>
<evidence type="ECO:0000256" key="5">
    <source>
        <dbReference type="ARBA" id="ARBA00022691"/>
    </source>
</evidence>
<dbReference type="GO" id="GO:0005739">
    <property type="term" value="C:mitochondrion"/>
    <property type="evidence" value="ECO:0007669"/>
    <property type="project" value="UniProtKB-SubCell"/>
</dbReference>
<evidence type="ECO:0000256" key="7">
    <source>
        <dbReference type="ARBA" id="ARBA00022723"/>
    </source>
</evidence>
<dbReference type="InterPro" id="IPR013785">
    <property type="entry name" value="Aldolase_TIM"/>
</dbReference>
<dbReference type="GO" id="GO:0046872">
    <property type="term" value="F:metal ion binding"/>
    <property type="evidence" value="ECO:0007669"/>
    <property type="project" value="UniProtKB-KW"/>
</dbReference>
<dbReference type="GO" id="GO:0016020">
    <property type="term" value="C:membrane"/>
    <property type="evidence" value="ECO:0007669"/>
    <property type="project" value="UniProtKB-SubCell"/>
</dbReference>
<comment type="pathway">
    <text evidence="13">Protein modification; protein lipoylation via endogenous pathway; protein N(6)-(lipoyl)lysine from octanoyl-[acyl-carrier-protein]: step 2/2.</text>
</comment>